<protein>
    <submittedName>
        <fullName evidence="2">Uncharacterized protein</fullName>
    </submittedName>
</protein>
<sequence length="102" mass="10157">GGGGGGGMSPEDLFEAFFAQAGGHPFARGGGMGGMGGPRVVFSSGGLGGNVFHFSSMGGGSGFGAHPGLRRRAGGGPQQRREAGEDDERPEEPVPAWLTALQ</sequence>
<accession>A0ABN9TS42</accession>
<evidence type="ECO:0000256" key="1">
    <source>
        <dbReference type="SAM" id="MobiDB-lite"/>
    </source>
</evidence>
<dbReference type="Proteomes" id="UP001189429">
    <property type="component" value="Unassembled WGS sequence"/>
</dbReference>
<feature type="non-terminal residue" evidence="2">
    <location>
        <position position="102"/>
    </location>
</feature>
<gene>
    <name evidence="2" type="ORF">PCOR1329_LOCUS41476</name>
</gene>
<feature type="region of interest" description="Disordered" evidence="1">
    <location>
        <begin position="58"/>
        <end position="102"/>
    </location>
</feature>
<comment type="caution">
    <text evidence="2">The sequence shown here is derived from an EMBL/GenBank/DDBJ whole genome shotgun (WGS) entry which is preliminary data.</text>
</comment>
<dbReference type="EMBL" id="CAUYUJ010014989">
    <property type="protein sequence ID" value="CAK0848578.1"/>
    <property type="molecule type" value="Genomic_DNA"/>
</dbReference>
<evidence type="ECO:0000313" key="2">
    <source>
        <dbReference type="EMBL" id="CAK0848578.1"/>
    </source>
</evidence>
<name>A0ABN9TS42_9DINO</name>
<organism evidence="2 3">
    <name type="scientific">Prorocentrum cordatum</name>
    <dbReference type="NCBI Taxonomy" id="2364126"/>
    <lineage>
        <taxon>Eukaryota</taxon>
        <taxon>Sar</taxon>
        <taxon>Alveolata</taxon>
        <taxon>Dinophyceae</taxon>
        <taxon>Prorocentrales</taxon>
        <taxon>Prorocentraceae</taxon>
        <taxon>Prorocentrum</taxon>
    </lineage>
</organism>
<evidence type="ECO:0000313" key="3">
    <source>
        <dbReference type="Proteomes" id="UP001189429"/>
    </source>
</evidence>
<keyword evidence="3" id="KW-1185">Reference proteome</keyword>
<reference evidence="2" key="1">
    <citation type="submission" date="2023-10" db="EMBL/GenBank/DDBJ databases">
        <authorList>
            <person name="Chen Y."/>
            <person name="Shah S."/>
            <person name="Dougan E. K."/>
            <person name="Thang M."/>
            <person name="Chan C."/>
        </authorList>
    </citation>
    <scope>NUCLEOTIDE SEQUENCE [LARGE SCALE GENOMIC DNA]</scope>
</reference>
<feature type="non-terminal residue" evidence="2">
    <location>
        <position position="1"/>
    </location>
</feature>
<proteinExistence type="predicted"/>